<dbReference type="PANTHER" id="PTHR43224:SF1">
    <property type="entry name" value="AMIDINOTRANSFERASE"/>
    <property type="match status" value="1"/>
</dbReference>
<comment type="caution">
    <text evidence="1">The sequence shown here is derived from an EMBL/GenBank/DDBJ whole genome shotgun (WGS) entry which is preliminary data.</text>
</comment>
<dbReference type="InterPro" id="IPR014541">
    <property type="entry name" value="Amdntrnsf_FN0238"/>
</dbReference>
<name>A0A2T0S0C1_9RHOB</name>
<evidence type="ECO:0000313" key="1">
    <source>
        <dbReference type="EMBL" id="PRY26878.1"/>
    </source>
</evidence>
<dbReference type="PANTHER" id="PTHR43224">
    <property type="entry name" value="AMIDINOTRANSFERASE"/>
    <property type="match status" value="1"/>
</dbReference>
<keyword evidence="1" id="KW-0808">Transferase</keyword>
<dbReference type="Pfam" id="PF19420">
    <property type="entry name" value="DDAH_eukar"/>
    <property type="match status" value="1"/>
</dbReference>
<evidence type="ECO:0000313" key="2">
    <source>
        <dbReference type="Proteomes" id="UP000239480"/>
    </source>
</evidence>
<sequence>MNATPPVRRSVQVPAAVILIRPNHFSLNSETARDNAFQQDTGGRSLAGLAAAAHGEVTRAAQTLEQAGIRVHVFDDTREDTPDSVFPNNWFSTHPGGMSRSTRCMRKAGARNGAPMSSRC</sequence>
<gene>
    <name evidence="1" type="ORF">CLV78_101982</name>
</gene>
<dbReference type="GO" id="GO:0016740">
    <property type="term" value="F:transferase activity"/>
    <property type="evidence" value="ECO:0007669"/>
    <property type="project" value="UniProtKB-KW"/>
</dbReference>
<dbReference type="AlphaFoldDB" id="A0A2T0S0C1"/>
<dbReference type="Gene3D" id="3.75.10.10">
    <property type="entry name" value="L-arginine/glycine Amidinotransferase, Chain A"/>
    <property type="match status" value="1"/>
</dbReference>
<organism evidence="1 2">
    <name type="scientific">Aliiruegeria haliotis</name>
    <dbReference type="NCBI Taxonomy" id="1280846"/>
    <lineage>
        <taxon>Bacteria</taxon>
        <taxon>Pseudomonadati</taxon>
        <taxon>Pseudomonadota</taxon>
        <taxon>Alphaproteobacteria</taxon>
        <taxon>Rhodobacterales</taxon>
        <taxon>Roseobacteraceae</taxon>
        <taxon>Aliiruegeria</taxon>
    </lineage>
</organism>
<dbReference type="EMBL" id="PVTD01000001">
    <property type="protein sequence ID" value="PRY26878.1"/>
    <property type="molecule type" value="Genomic_DNA"/>
</dbReference>
<keyword evidence="2" id="KW-1185">Reference proteome</keyword>
<proteinExistence type="predicted"/>
<protein>
    <submittedName>
        <fullName evidence="1">Amidinotransferase</fullName>
    </submittedName>
</protein>
<reference evidence="1 2" key="1">
    <citation type="submission" date="2018-03" db="EMBL/GenBank/DDBJ databases">
        <title>Genomic Encyclopedia of Archaeal and Bacterial Type Strains, Phase II (KMG-II): from individual species to whole genera.</title>
        <authorList>
            <person name="Goeker M."/>
        </authorList>
    </citation>
    <scope>NUCLEOTIDE SEQUENCE [LARGE SCALE GENOMIC DNA]</scope>
    <source>
        <strain evidence="1 2">DSM 29328</strain>
    </source>
</reference>
<accession>A0A2T0S0C1</accession>
<dbReference type="SUPFAM" id="SSF55909">
    <property type="entry name" value="Pentein"/>
    <property type="match status" value="1"/>
</dbReference>
<dbReference type="Proteomes" id="UP000239480">
    <property type="component" value="Unassembled WGS sequence"/>
</dbReference>